<gene>
    <name evidence="1" type="ORF">SAMN05660284_00074</name>
</gene>
<reference evidence="2" key="1">
    <citation type="submission" date="2016-10" db="EMBL/GenBank/DDBJ databases">
        <authorList>
            <person name="Varghese N."/>
            <person name="Submissions S."/>
        </authorList>
    </citation>
    <scope>NUCLEOTIDE SEQUENCE [LARGE SCALE GENOMIC DNA]</scope>
    <source>
        <strain evidence="2">DSM 6150</strain>
    </source>
</reference>
<proteinExistence type="predicted"/>
<sequence>MFNTLKNLATSAASSFLEKDRRVSTEVLKSTFQSQVEAAGLEIASLICSDNQVAIQIKKPGAVLKATAVLDVILSEPAVDWPRRQLIFQLSSRTSLETGLLQRVVGALVISLIETVHGEHVVLEKALAGRDDIQLEGNTVKVDLRKLPGYDRLIAVPLIGSRIRLDRVYFKDDGAYVRLGMGE</sequence>
<evidence type="ECO:0000313" key="2">
    <source>
        <dbReference type="Proteomes" id="UP000242869"/>
    </source>
</evidence>
<dbReference type="Proteomes" id="UP000242869">
    <property type="component" value="Unassembled WGS sequence"/>
</dbReference>
<organism evidence="1 2">
    <name type="scientific">Formivibrio citricus</name>
    <dbReference type="NCBI Taxonomy" id="83765"/>
    <lineage>
        <taxon>Bacteria</taxon>
        <taxon>Pseudomonadati</taxon>
        <taxon>Pseudomonadota</taxon>
        <taxon>Betaproteobacteria</taxon>
        <taxon>Neisseriales</taxon>
        <taxon>Chitinibacteraceae</taxon>
        <taxon>Formivibrio</taxon>
    </lineage>
</organism>
<name>A0A1I4V101_9NEIS</name>
<dbReference type="EMBL" id="FOVE01000001">
    <property type="protein sequence ID" value="SFM94937.1"/>
    <property type="molecule type" value="Genomic_DNA"/>
</dbReference>
<keyword evidence="2" id="KW-1185">Reference proteome</keyword>
<dbReference type="STRING" id="83765.SAMN05660284_00074"/>
<evidence type="ECO:0000313" key="1">
    <source>
        <dbReference type="EMBL" id="SFM94937.1"/>
    </source>
</evidence>
<dbReference type="RefSeq" id="WP_091189534.1">
    <property type="nucleotide sequence ID" value="NZ_FOVE01000001.1"/>
</dbReference>
<accession>A0A1I4V101</accession>
<dbReference type="AlphaFoldDB" id="A0A1I4V101"/>
<protein>
    <submittedName>
        <fullName evidence="1">Uncharacterized protein</fullName>
    </submittedName>
</protein>